<dbReference type="AlphaFoldDB" id="A0A428KD28"/>
<accession>A0A428KD28</accession>
<comment type="caution">
    <text evidence="1">The sequence shown here is derived from an EMBL/GenBank/DDBJ whole genome shotgun (WGS) entry which is preliminary data.</text>
</comment>
<evidence type="ECO:0000313" key="2">
    <source>
        <dbReference type="Proteomes" id="UP000270291"/>
    </source>
</evidence>
<evidence type="ECO:0000313" key="1">
    <source>
        <dbReference type="EMBL" id="RSK44336.1"/>
    </source>
</evidence>
<dbReference type="EMBL" id="RWIU01000002">
    <property type="protein sequence ID" value="RSK44336.1"/>
    <property type="molecule type" value="Genomic_DNA"/>
</dbReference>
<organism evidence="1 2">
    <name type="scientific">Hymenobacter perfusus</name>
    <dbReference type="NCBI Taxonomy" id="1236770"/>
    <lineage>
        <taxon>Bacteria</taxon>
        <taxon>Pseudomonadati</taxon>
        <taxon>Bacteroidota</taxon>
        <taxon>Cytophagia</taxon>
        <taxon>Cytophagales</taxon>
        <taxon>Hymenobacteraceae</taxon>
        <taxon>Hymenobacter</taxon>
    </lineage>
</organism>
<sequence>MKQTSSLSRLAASGLLTVALLTISARSTVALGSYSQASGTAQAPTATSWLSLLSIGTFQAHNAYPGPGDTTAMQYIIGPLQAATFTIGGTQPTIPDNYSSNDFTEFDHEAAAR</sequence>
<proteinExistence type="predicted"/>
<dbReference type="Proteomes" id="UP000270291">
    <property type="component" value="Unassembled WGS sequence"/>
</dbReference>
<dbReference type="OrthoDB" id="884991at2"/>
<gene>
    <name evidence="1" type="ORF">EI293_07315</name>
</gene>
<keyword evidence="2" id="KW-1185">Reference proteome</keyword>
<protein>
    <submittedName>
        <fullName evidence="1">Uncharacterized protein</fullName>
    </submittedName>
</protein>
<dbReference type="RefSeq" id="WP_125436497.1">
    <property type="nucleotide sequence ID" value="NZ_RWIU01000002.1"/>
</dbReference>
<name>A0A428KD28_9BACT</name>
<reference evidence="1 2" key="1">
    <citation type="submission" date="2018-12" db="EMBL/GenBank/DDBJ databases">
        <authorList>
            <person name="Feng G."/>
            <person name="Zhu H."/>
        </authorList>
    </citation>
    <scope>NUCLEOTIDE SEQUENCE [LARGE SCALE GENOMIC DNA]</scope>
    <source>
        <strain evidence="1 2">LMG 26000</strain>
    </source>
</reference>